<accession>B8LCB9</accession>
<reference evidence="1 2" key="2">
    <citation type="journal article" date="2008" name="Nature">
        <title>The Phaeodactylum genome reveals the evolutionary history of diatom genomes.</title>
        <authorList>
            <person name="Bowler C."/>
            <person name="Allen A.E."/>
            <person name="Badger J.H."/>
            <person name="Grimwood J."/>
            <person name="Jabbari K."/>
            <person name="Kuo A."/>
            <person name="Maheswari U."/>
            <person name="Martens C."/>
            <person name="Maumus F."/>
            <person name="Otillar R.P."/>
            <person name="Rayko E."/>
            <person name="Salamov A."/>
            <person name="Vandepoele K."/>
            <person name="Beszteri B."/>
            <person name="Gruber A."/>
            <person name="Heijde M."/>
            <person name="Katinka M."/>
            <person name="Mock T."/>
            <person name="Valentin K."/>
            <person name="Verret F."/>
            <person name="Berges J.A."/>
            <person name="Brownlee C."/>
            <person name="Cadoret J.P."/>
            <person name="Chiovitti A."/>
            <person name="Choi C.J."/>
            <person name="Coesel S."/>
            <person name="De Martino A."/>
            <person name="Detter J.C."/>
            <person name="Durkin C."/>
            <person name="Falciatore A."/>
            <person name="Fournet J."/>
            <person name="Haruta M."/>
            <person name="Huysman M.J."/>
            <person name="Jenkins B.D."/>
            <person name="Jiroutova K."/>
            <person name="Jorgensen R.E."/>
            <person name="Joubert Y."/>
            <person name="Kaplan A."/>
            <person name="Kroger N."/>
            <person name="Kroth P.G."/>
            <person name="La Roche J."/>
            <person name="Lindquist E."/>
            <person name="Lommer M."/>
            <person name="Martin-Jezequel V."/>
            <person name="Lopez P.J."/>
            <person name="Lucas S."/>
            <person name="Mangogna M."/>
            <person name="McGinnis K."/>
            <person name="Medlin L.K."/>
            <person name="Montsant A."/>
            <person name="Oudot-Le Secq M.P."/>
            <person name="Napoli C."/>
            <person name="Obornik M."/>
            <person name="Parker M.S."/>
            <person name="Petit J.L."/>
            <person name="Porcel B.M."/>
            <person name="Poulsen N."/>
            <person name="Robison M."/>
            <person name="Rychlewski L."/>
            <person name="Rynearson T.A."/>
            <person name="Schmutz J."/>
            <person name="Shapiro H."/>
            <person name="Siaut M."/>
            <person name="Stanley M."/>
            <person name="Sussman M.R."/>
            <person name="Taylor A.R."/>
            <person name="Vardi A."/>
            <person name="von Dassow P."/>
            <person name="Vyverman W."/>
            <person name="Willis A."/>
            <person name="Wyrwicz L.S."/>
            <person name="Rokhsar D.S."/>
            <person name="Weissenbach J."/>
            <person name="Armbrust E.V."/>
            <person name="Green B.R."/>
            <person name="Van de Peer Y."/>
            <person name="Grigoriev I.V."/>
        </authorList>
    </citation>
    <scope>NUCLEOTIDE SEQUENCE [LARGE SCALE GENOMIC DNA]</scope>
    <source>
        <strain evidence="1 2">CCMP1335</strain>
    </source>
</reference>
<dbReference type="KEGG" id="tps:THAPSDRAFT_25093"/>
<dbReference type="EMBL" id="DS999417">
    <property type="protein sequence ID" value="EED86872.1"/>
    <property type="molecule type" value="Genomic_DNA"/>
</dbReference>
<reference evidence="1 2" key="1">
    <citation type="journal article" date="2004" name="Science">
        <title>The genome of the diatom Thalassiosira pseudonana: ecology, evolution, and metabolism.</title>
        <authorList>
            <person name="Armbrust E.V."/>
            <person name="Berges J.A."/>
            <person name="Bowler C."/>
            <person name="Green B.R."/>
            <person name="Martinez D."/>
            <person name="Putnam N.H."/>
            <person name="Zhou S."/>
            <person name="Allen A.E."/>
            <person name="Apt K.E."/>
            <person name="Bechner M."/>
            <person name="Brzezinski M.A."/>
            <person name="Chaal B.K."/>
            <person name="Chiovitti A."/>
            <person name="Davis A.K."/>
            <person name="Demarest M.S."/>
            <person name="Detter J.C."/>
            <person name="Glavina T."/>
            <person name="Goodstein D."/>
            <person name="Hadi M.Z."/>
            <person name="Hellsten U."/>
            <person name="Hildebrand M."/>
            <person name="Jenkins B.D."/>
            <person name="Jurka J."/>
            <person name="Kapitonov V.V."/>
            <person name="Kroger N."/>
            <person name="Lau W.W."/>
            <person name="Lane T.W."/>
            <person name="Larimer F.W."/>
            <person name="Lippmeier J.C."/>
            <person name="Lucas S."/>
            <person name="Medina M."/>
            <person name="Montsant A."/>
            <person name="Obornik M."/>
            <person name="Parker M.S."/>
            <person name="Palenik B."/>
            <person name="Pazour G.J."/>
            <person name="Richardson P.M."/>
            <person name="Rynearson T.A."/>
            <person name="Saito M.A."/>
            <person name="Schwartz D.C."/>
            <person name="Thamatrakoln K."/>
            <person name="Valentin K."/>
            <person name="Vardi A."/>
            <person name="Wilkerson F.P."/>
            <person name="Rokhsar D.S."/>
        </authorList>
    </citation>
    <scope>NUCLEOTIDE SEQUENCE [LARGE SCALE GENOMIC DNA]</scope>
    <source>
        <strain evidence="1 2">CCMP1335</strain>
    </source>
</reference>
<evidence type="ECO:0000313" key="2">
    <source>
        <dbReference type="Proteomes" id="UP000001449"/>
    </source>
</evidence>
<evidence type="ECO:0000313" key="1">
    <source>
        <dbReference type="EMBL" id="EED86872.1"/>
    </source>
</evidence>
<dbReference type="OMA" id="TESIFYH"/>
<dbReference type="GeneID" id="7445456"/>
<dbReference type="InParanoid" id="B8LCB9"/>
<dbReference type="HOGENOM" id="CLU_1104631_0_0_1"/>
<keyword evidence="2" id="KW-1185">Reference proteome</keyword>
<dbReference type="RefSeq" id="XP_002296671.1">
    <property type="nucleotide sequence ID" value="XM_002296635.1"/>
</dbReference>
<protein>
    <submittedName>
        <fullName evidence="1">Uncharacterized protein</fullName>
    </submittedName>
</protein>
<dbReference type="Proteomes" id="UP000001449">
    <property type="component" value="Chromosome 16"/>
</dbReference>
<gene>
    <name evidence="1" type="ORF">THAPSDRAFT_25093</name>
</gene>
<dbReference type="PaxDb" id="35128-Thaps25093"/>
<name>B8LCB9_THAPS</name>
<sequence length="252" mass="27829">MILEASAKGEGNKESIEALLRIPPGLENVSPHQLNSLHPKAKDELRRGIVMEAMKNNLLPFEGKRVHRKSKTQTMSFVELGRVMCSQWKEVDSTTESIFYHLAEQGKVLHRERLAQDKFGSVTHTVIDSSVSKNTRDRVSKRVQVKTEQTTSGSNLLVHPHSRSSEPIFLLSNVDLPTMIPCVSPSTSSGESSDEEVTLPFPELLDDEAISLDLVSSIEGTRGSALFGEHAFESVLQGLGDNIEWGDDSSFC</sequence>
<dbReference type="AlphaFoldDB" id="B8LCB9"/>
<proteinExistence type="predicted"/>
<organism evidence="1 2">
    <name type="scientific">Thalassiosira pseudonana</name>
    <name type="common">Marine diatom</name>
    <name type="synonym">Cyclotella nana</name>
    <dbReference type="NCBI Taxonomy" id="35128"/>
    <lineage>
        <taxon>Eukaryota</taxon>
        <taxon>Sar</taxon>
        <taxon>Stramenopiles</taxon>
        <taxon>Ochrophyta</taxon>
        <taxon>Bacillariophyta</taxon>
        <taxon>Coscinodiscophyceae</taxon>
        <taxon>Thalassiosirophycidae</taxon>
        <taxon>Thalassiosirales</taxon>
        <taxon>Thalassiosiraceae</taxon>
        <taxon>Thalassiosira</taxon>
    </lineage>
</organism>